<dbReference type="Pfam" id="PF03456">
    <property type="entry name" value="uDENN"/>
    <property type="match status" value="1"/>
</dbReference>
<evidence type="ECO:0000313" key="4">
    <source>
        <dbReference type="Proteomes" id="UP001165083"/>
    </source>
</evidence>
<evidence type="ECO:0000259" key="2">
    <source>
        <dbReference type="PROSITE" id="PS50211"/>
    </source>
</evidence>
<dbReference type="InterPro" id="IPR037516">
    <property type="entry name" value="Tripartite_DENN"/>
</dbReference>
<dbReference type="SMART" id="SM00799">
    <property type="entry name" value="DENN"/>
    <property type="match status" value="1"/>
</dbReference>
<evidence type="ECO:0000256" key="1">
    <source>
        <dbReference type="SAM" id="MobiDB-lite"/>
    </source>
</evidence>
<feature type="region of interest" description="Disordered" evidence="1">
    <location>
        <begin position="49"/>
        <end position="156"/>
    </location>
</feature>
<dbReference type="AlphaFoldDB" id="A0A9W6TBG3"/>
<evidence type="ECO:0000313" key="3">
    <source>
        <dbReference type="EMBL" id="GMF09684.1"/>
    </source>
</evidence>
<dbReference type="Gene3D" id="3.40.50.11500">
    <property type="match status" value="1"/>
</dbReference>
<feature type="compositionally biased region" description="Basic and acidic residues" evidence="1">
    <location>
        <begin position="124"/>
        <end position="151"/>
    </location>
</feature>
<sequence>MENDYDVRGERRRRRLAGEVRAAAGACVAARARVNSHLAGLGCAAAAERVGAGAVRGAEVEGEVSGGEAAAAEDGERPAGPRDHTANLLSPTLSSFDFDDDSSEEDSDESDEQDPGPPQPLVEATRHESEVVTEGDDGKPEKLRRPSRASDRTGLVNPSLALELRDRQSLMYHLNAGTGIPGRVSRSSTTGSALEAFGGSSQRLMDGKNGVDSDHSQQQHLMYRIMYAKPSSRDLWHARAHPNKLQNVARSIMFSMHLKKEHIFERFFVTGMALSEAERQHQPSGLTGYWKPKLLYDFPNRINDPPDESVADFCFPRGVPLMMCTPEQAMAIQGVPVSKWFTEIEPLQKHIKQAPETTGYTFRLTGAKGEVLYGFCVAVMREVTTTDMQTGGGTAPRSPRANWTPSWFGGNTSSPSSKGSRMAMTSKMAPVCYCFTSKFPFYRFHFAVRMRSAILRLIIENELEQQKSSFAASVDEAGTQARDDEHFEIILRPLLDLAMEFTIYHEENPHLRDQSGDLETSDKSNLTSIATKLNTSPVERRVVLSEDASVNASKVDDTQTTTQPKRRPSQLRKSLSTDDIGNYNAANGLIMGKPMVKGIDSSRPKEYERVKVGDILEAVDSIATARRLKINDPGHWSTARFPTYDFSYQFPKRHSDRWSVGVVLRFLTPDKVVEIMAYLLLEKQVVIMSESPAKVSAVCTALLLLLAPFQWQSTYIPLLPSGLLDFLHSPVPFLVGCHSLSDTSEWSDVCFYDIDRDRIAVPAVTRHLGPTSIPNGVELCRLLRKAKERFCALRPTGKPWYELSDEQDTIITLTMQEAEIFLRDLGFDISSQDLAASISGTEDILLMVIDCWN</sequence>
<dbReference type="OrthoDB" id="74314at2759"/>
<dbReference type="Pfam" id="PF02141">
    <property type="entry name" value="DENN"/>
    <property type="match status" value="1"/>
</dbReference>
<feature type="compositionally biased region" description="Polar residues" evidence="1">
    <location>
        <begin position="548"/>
        <end position="563"/>
    </location>
</feature>
<feature type="region of interest" description="Disordered" evidence="1">
    <location>
        <begin position="387"/>
        <end position="419"/>
    </location>
</feature>
<gene>
    <name evidence="3" type="ORF">Plil01_000056700</name>
</gene>
<dbReference type="SMART" id="SM00800">
    <property type="entry name" value="uDENN"/>
    <property type="match status" value="1"/>
</dbReference>
<organism evidence="3 4">
    <name type="scientific">Phytophthora lilii</name>
    <dbReference type="NCBI Taxonomy" id="2077276"/>
    <lineage>
        <taxon>Eukaryota</taxon>
        <taxon>Sar</taxon>
        <taxon>Stramenopiles</taxon>
        <taxon>Oomycota</taxon>
        <taxon>Peronosporomycetes</taxon>
        <taxon>Peronosporales</taxon>
        <taxon>Peronosporaceae</taxon>
        <taxon>Phytophthora</taxon>
    </lineage>
</organism>
<dbReference type="InterPro" id="IPR005113">
    <property type="entry name" value="uDENN_dom"/>
</dbReference>
<dbReference type="Proteomes" id="UP001165083">
    <property type="component" value="Unassembled WGS sequence"/>
</dbReference>
<comment type="caution">
    <text evidence="3">The sequence shown here is derived from an EMBL/GenBank/DDBJ whole genome shotgun (WGS) entry which is preliminary data.</text>
</comment>
<feature type="compositionally biased region" description="Basic and acidic residues" evidence="1">
    <location>
        <begin position="74"/>
        <end position="85"/>
    </location>
</feature>
<dbReference type="PANTHER" id="PTHR15288:SF0">
    <property type="entry name" value="UDENN DOMAIN-CONTAINING PROTEIN"/>
    <property type="match status" value="1"/>
</dbReference>
<dbReference type="PROSITE" id="PS50211">
    <property type="entry name" value="DENN"/>
    <property type="match status" value="1"/>
</dbReference>
<feature type="region of interest" description="Disordered" evidence="1">
    <location>
        <begin position="546"/>
        <end position="579"/>
    </location>
</feature>
<protein>
    <submittedName>
        <fullName evidence="3">Unnamed protein product</fullName>
    </submittedName>
</protein>
<accession>A0A9W6TBG3</accession>
<keyword evidence="4" id="KW-1185">Reference proteome</keyword>
<dbReference type="InterPro" id="IPR043153">
    <property type="entry name" value="DENN_C"/>
</dbReference>
<dbReference type="InterPro" id="IPR001194">
    <property type="entry name" value="cDENN_dom"/>
</dbReference>
<proteinExistence type="predicted"/>
<feature type="compositionally biased region" description="Polar residues" evidence="1">
    <location>
        <begin position="401"/>
        <end position="419"/>
    </location>
</feature>
<reference evidence="3" key="1">
    <citation type="submission" date="2023-04" db="EMBL/GenBank/DDBJ databases">
        <title>Phytophthora lilii NBRC 32176.</title>
        <authorList>
            <person name="Ichikawa N."/>
            <person name="Sato H."/>
            <person name="Tonouchi N."/>
        </authorList>
    </citation>
    <scope>NUCLEOTIDE SEQUENCE</scope>
    <source>
        <strain evidence="3">NBRC 32176</strain>
    </source>
</reference>
<dbReference type="InterPro" id="IPR051942">
    <property type="entry name" value="DENN_domain_containing_2"/>
</dbReference>
<feature type="domain" description="UDENN" evidence="2">
    <location>
        <begin position="276"/>
        <end position="853"/>
    </location>
</feature>
<feature type="compositionally biased region" description="Acidic residues" evidence="1">
    <location>
        <begin position="97"/>
        <end position="114"/>
    </location>
</feature>
<name>A0A9W6TBG3_9STRA</name>
<dbReference type="PANTHER" id="PTHR15288">
    <property type="entry name" value="DENN DOMAIN-CONTAINING PROTEIN 2"/>
    <property type="match status" value="1"/>
</dbReference>
<dbReference type="Gene3D" id="3.30.450.200">
    <property type="match status" value="1"/>
</dbReference>
<dbReference type="EMBL" id="BSXW01000016">
    <property type="protein sequence ID" value="GMF09684.1"/>
    <property type="molecule type" value="Genomic_DNA"/>
</dbReference>